<evidence type="ECO:0000313" key="2">
    <source>
        <dbReference type="Proteomes" id="UP000793456"/>
    </source>
</evidence>
<comment type="caution">
    <text evidence="1">The sequence shown here is derived from an EMBL/GenBank/DDBJ whole genome shotgun (WGS) entry which is preliminary data.</text>
</comment>
<organism evidence="1 2">
    <name type="scientific">Larimichthys crocea</name>
    <name type="common">Large yellow croaker</name>
    <name type="synonym">Pseudosciaena crocea</name>
    <dbReference type="NCBI Taxonomy" id="215358"/>
    <lineage>
        <taxon>Eukaryota</taxon>
        <taxon>Metazoa</taxon>
        <taxon>Chordata</taxon>
        <taxon>Craniata</taxon>
        <taxon>Vertebrata</taxon>
        <taxon>Euteleostomi</taxon>
        <taxon>Actinopterygii</taxon>
        <taxon>Neopterygii</taxon>
        <taxon>Teleostei</taxon>
        <taxon>Neoteleostei</taxon>
        <taxon>Acanthomorphata</taxon>
        <taxon>Eupercaria</taxon>
        <taxon>Sciaenidae</taxon>
        <taxon>Larimichthys</taxon>
    </lineage>
</organism>
<dbReference type="EMBL" id="CM011691">
    <property type="protein sequence ID" value="TMS07412.1"/>
    <property type="molecule type" value="Genomic_DNA"/>
</dbReference>
<evidence type="ECO:0000313" key="1">
    <source>
        <dbReference type="EMBL" id="TMS07412.1"/>
    </source>
</evidence>
<sequence length="308" mass="34200">MPVIREHPSSPEGNREAEQGEPRAPRPLSPTRLQPVVAPEAQSQEIPDLEVLLRLRAEIPRALKRRGSVDHSQPLKKASQYQPNQYKHLINKLFHRKDRRQKGEQGSETSSSSEGEESAMPPARLPQTSTMIPHDFRSYHSILRQSKQKSSGRRARLSPLVLLLDGSLVGELETVQRAVQEMNDPSQPNDEGITCPPQCHLWRPLQCCGFPGSHWSQCQCTRTAMAGLHCIVQPSCNDRPLCEFLVRNGAAVNAMTQSDGATASQKCDPYAVGFEECESFLRGVEEAMGVDNSGVLYALWSYPAQAPD</sequence>
<proteinExistence type="predicted"/>
<dbReference type="Proteomes" id="UP000793456">
    <property type="component" value="Chromosome XVIII"/>
</dbReference>
<protein>
    <submittedName>
        <fullName evidence="1">Uncharacterized protein</fullName>
    </submittedName>
</protein>
<name>A0ACD3QK43_LARCR</name>
<gene>
    <name evidence="1" type="ORF">E3U43_011505</name>
</gene>
<keyword evidence="2" id="KW-1185">Reference proteome</keyword>
<accession>A0ACD3QK43</accession>
<reference evidence="1" key="1">
    <citation type="submission" date="2018-11" db="EMBL/GenBank/DDBJ databases">
        <title>The sequence and de novo assembly of Larimichthys crocea genome using PacBio and Hi-C technologies.</title>
        <authorList>
            <person name="Xu P."/>
            <person name="Chen B."/>
            <person name="Zhou Z."/>
            <person name="Ke Q."/>
            <person name="Wu Y."/>
            <person name="Bai H."/>
            <person name="Pu F."/>
        </authorList>
    </citation>
    <scope>NUCLEOTIDE SEQUENCE</scope>
    <source>
        <tissue evidence="1">Muscle</tissue>
    </source>
</reference>